<dbReference type="PANTHER" id="PTHR43628:SF1">
    <property type="entry name" value="CHITIN SYNTHASE REGULATORY FACTOR 2-RELATED"/>
    <property type="match status" value="1"/>
</dbReference>
<keyword evidence="6" id="KW-1185">Reference proteome</keyword>
<evidence type="ECO:0000313" key="6">
    <source>
        <dbReference type="Proteomes" id="UP000306825"/>
    </source>
</evidence>
<dbReference type="EC" id="3.5.2.6" evidence="2"/>
<sequence>MKKIILVILFITSIFAIDFTFTKAYQYFKKGEKLEKTNPQKAQEYFQKSYILLQTIKERPSSQIYFMLGKMYLNGWGVEQNFSIAEKYFKQSIELGNTRAYCCLAKLYIKTNKKQLAKKYLNLAIKNNYFCNKVDMKNLKIKKD</sequence>
<proteinExistence type="predicted"/>
<evidence type="ECO:0000256" key="4">
    <source>
        <dbReference type="ARBA" id="ARBA00023251"/>
    </source>
</evidence>
<dbReference type="InterPro" id="IPR052945">
    <property type="entry name" value="Mitotic_Regulator"/>
</dbReference>
<accession>A0ABX5V7K5</accession>
<evidence type="ECO:0000256" key="3">
    <source>
        <dbReference type="ARBA" id="ARBA00023157"/>
    </source>
</evidence>
<gene>
    <name evidence="5" type="ORF">FE773_03465</name>
</gene>
<keyword evidence="4" id="KW-0046">Antibiotic resistance</keyword>
<keyword evidence="3" id="KW-1015">Disulfide bond</keyword>
<comment type="catalytic activity">
    <reaction evidence="1">
        <text>a beta-lactam + H2O = a substituted beta-amino acid</text>
        <dbReference type="Rhea" id="RHEA:20401"/>
        <dbReference type="ChEBI" id="CHEBI:15377"/>
        <dbReference type="ChEBI" id="CHEBI:35627"/>
        <dbReference type="ChEBI" id="CHEBI:140347"/>
        <dbReference type="EC" id="3.5.2.6"/>
    </reaction>
</comment>
<evidence type="ECO:0000313" key="5">
    <source>
        <dbReference type="EMBL" id="QCT94270.1"/>
    </source>
</evidence>
<dbReference type="EMBL" id="CP040463">
    <property type="protein sequence ID" value="QCT94270.1"/>
    <property type="molecule type" value="Genomic_DNA"/>
</dbReference>
<dbReference type="SMART" id="SM00671">
    <property type="entry name" value="SEL1"/>
    <property type="match status" value="2"/>
</dbReference>
<dbReference type="Gene3D" id="1.25.40.10">
    <property type="entry name" value="Tetratricopeptide repeat domain"/>
    <property type="match status" value="1"/>
</dbReference>
<dbReference type="Proteomes" id="UP000306825">
    <property type="component" value="Chromosome"/>
</dbReference>
<organism evidence="5 6">
    <name type="scientific">Caminibacter mediatlanticus TB-2</name>
    <dbReference type="NCBI Taxonomy" id="391592"/>
    <lineage>
        <taxon>Bacteria</taxon>
        <taxon>Pseudomonadati</taxon>
        <taxon>Campylobacterota</taxon>
        <taxon>Epsilonproteobacteria</taxon>
        <taxon>Nautiliales</taxon>
        <taxon>Nautiliaceae</taxon>
        <taxon>Caminibacter</taxon>
    </lineage>
</organism>
<protein>
    <recommendedName>
        <fullName evidence="2">beta-lactamase</fullName>
        <ecNumber evidence="2">3.5.2.6</ecNumber>
    </recommendedName>
</protein>
<reference evidence="5 6" key="1">
    <citation type="submission" date="2019-05" db="EMBL/GenBank/DDBJ databases">
        <title>A comparative analysis of the Nautiliaceae.</title>
        <authorList>
            <person name="Grosche A."/>
            <person name="Smedile F."/>
            <person name="Vetriani C."/>
        </authorList>
    </citation>
    <scope>NUCLEOTIDE SEQUENCE [LARGE SCALE GENOMIC DNA]</scope>
    <source>
        <strain evidence="5 6">TB-2</strain>
    </source>
</reference>
<dbReference type="Pfam" id="PF08238">
    <property type="entry name" value="Sel1"/>
    <property type="match status" value="3"/>
</dbReference>
<name>A0ABX5V7K5_9BACT</name>
<dbReference type="InterPro" id="IPR011990">
    <property type="entry name" value="TPR-like_helical_dom_sf"/>
</dbReference>
<evidence type="ECO:0000256" key="2">
    <source>
        <dbReference type="ARBA" id="ARBA00012865"/>
    </source>
</evidence>
<dbReference type="RefSeq" id="WP_138323116.1">
    <property type="nucleotide sequence ID" value="NZ_CP040463.1"/>
</dbReference>
<evidence type="ECO:0000256" key="1">
    <source>
        <dbReference type="ARBA" id="ARBA00001526"/>
    </source>
</evidence>
<dbReference type="SUPFAM" id="SSF81901">
    <property type="entry name" value="HCP-like"/>
    <property type="match status" value="1"/>
</dbReference>
<dbReference type="InterPro" id="IPR006597">
    <property type="entry name" value="Sel1-like"/>
</dbReference>
<dbReference type="PANTHER" id="PTHR43628">
    <property type="entry name" value="ACTIVATOR OF C KINASE PROTEIN 1-RELATED"/>
    <property type="match status" value="1"/>
</dbReference>